<feature type="region of interest" description="Disordered" evidence="3">
    <location>
        <begin position="380"/>
        <end position="408"/>
    </location>
</feature>
<evidence type="ECO:0000256" key="1">
    <source>
        <dbReference type="ARBA" id="ARBA00009550"/>
    </source>
</evidence>
<name>A0A7S3RAK3_DUNTE</name>
<organism evidence="4">
    <name type="scientific">Dunaliella tertiolecta</name>
    <name type="common">Green alga</name>
    <dbReference type="NCBI Taxonomy" id="3047"/>
    <lineage>
        <taxon>Eukaryota</taxon>
        <taxon>Viridiplantae</taxon>
        <taxon>Chlorophyta</taxon>
        <taxon>core chlorophytes</taxon>
        <taxon>Chlorophyceae</taxon>
        <taxon>CS clade</taxon>
        <taxon>Chlamydomonadales</taxon>
        <taxon>Dunaliellaceae</taxon>
        <taxon>Dunaliella</taxon>
    </lineage>
</organism>
<dbReference type="EMBL" id="HBIP01037680">
    <property type="protein sequence ID" value="CAE0507653.1"/>
    <property type="molecule type" value="Transcribed_RNA"/>
</dbReference>
<reference evidence="4" key="1">
    <citation type="submission" date="2021-01" db="EMBL/GenBank/DDBJ databases">
        <authorList>
            <person name="Corre E."/>
            <person name="Pelletier E."/>
            <person name="Niang G."/>
            <person name="Scheremetjew M."/>
            <person name="Finn R."/>
            <person name="Kale V."/>
            <person name="Holt S."/>
            <person name="Cochrane G."/>
            <person name="Meng A."/>
            <person name="Brown T."/>
            <person name="Cohen L."/>
        </authorList>
    </citation>
    <scope>NUCLEOTIDE SEQUENCE</scope>
    <source>
        <strain evidence="4">CCMP1320</strain>
    </source>
</reference>
<dbReference type="PANTHER" id="PTHR16127">
    <property type="entry name" value="TAXILIN"/>
    <property type="match status" value="1"/>
</dbReference>
<evidence type="ECO:0000256" key="2">
    <source>
        <dbReference type="SAM" id="Coils"/>
    </source>
</evidence>
<feature type="region of interest" description="Disordered" evidence="3">
    <location>
        <begin position="40"/>
        <end position="59"/>
    </location>
</feature>
<feature type="compositionally biased region" description="Basic and acidic residues" evidence="3">
    <location>
        <begin position="49"/>
        <end position="59"/>
    </location>
</feature>
<dbReference type="AlphaFoldDB" id="A0A7S3RAK3"/>
<gene>
    <name evidence="4" type="ORF">DTER00134_LOCUS22730</name>
</gene>
<dbReference type="InterPro" id="IPR026183">
    <property type="entry name" value="Taxilin_fam"/>
</dbReference>
<dbReference type="GO" id="GO:0019905">
    <property type="term" value="F:syntaxin binding"/>
    <property type="evidence" value="ECO:0007669"/>
    <property type="project" value="InterPro"/>
</dbReference>
<dbReference type="Pfam" id="PF09728">
    <property type="entry name" value="Taxilin"/>
    <property type="match status" value="1"/>
</dbReference>
<accession>A0A7S3RAK3</accession>
<keyword evidence="2" id="KW-0175">Coiled coil</keyword>
<proteinExistence type="inferred from homology"/>
<evidence type="ECO:0000256" key="3">
    <source>
        <dbReference type="SAM" id="MobiDB-lite"/>
    </source>
</evidence>
<dbReference type="PANTHER" id="PTHR16127:SF13">
    <property type="entry name" value="GH01188P"/>
    <property type="match status" value="1"/>
</dbReference>
<feature type="coiled-coil region" evidence="2">
    <location>
        <begin position="122"/>
        <end position="255"/>
    </location>
</feature>
<comment type="similarity">
    <text evidence="1">Belongs to the taxilin family.</text>
</comment>
<sequence>MGSPDAAKQQTGVAQIEQQQRMVQQPEFLAIVHSKITELENTMGSSGNHAEKESAKNRKRALKEVERFLENRAHTPDDKINFLQTKCTQMITDLHRVEKGFHDAQSKLDATTREKDKVQFELKKTNAVRDKLEELCRQLQRDNRETLETARRLREEDIASRQALQVKFSGVINDVNAKMEAQHADRERQQKDNEDLQAKLLEVMASMDSYNKLLHSKDLEVQLANAKLKQQEAINEQLVKKNELYLQSHEQLEKTHLSISKELEMMLATKQQNTMLQEANATLKAQIEENGKQFSSIQSAITKSNKVFDQYKKDAEIASKQRAQLLLDCEAWKSKCIASARQVEQLQKKLELASVDPDEVKRLRTQKEALEGLCRSLQAQVKGNSGKQEIQEGGELQPPPESSPSNEV</sequence>
<protein>
    <submittedName>
        <fullName evidence="4">Uncharacterized protein</fullName>
    </submittedName>
</protein>
<evidence type="ECO:0000313" key="4">
    <source>
        <dbReference type="EMBL" id="CAE0507653.1"/>
    </source>
</evidence>